<accession>A0A0E0WD89</accession>
<proteinExistence type="predicted"/>
<dbReference type="Proteomes" id="UP000005007">
    <property type="component" value="Chromosome"/>
</dbReference>
<sequence length="29" mass="3499">MLLAFLLLIAKDTWSVFRFKCQKPPKRTF</sequence>
<organism evidence="1 2">
    <name type="scientific">Helicobacter pylori Shi169</name>
    <dbReference type="NCBI Taxonomy" id="1163741"/>
    <lineage>
        <taxon>Bacteria</taxon>
        <taxon>Pseudomonadati</taxon>
        <taxon>Campylobacterota</taxon>
        <taxon>Epsilonproteobacteria</taxon>
        <taxon>Campylobacterales</taxon>
        <taxon>Helicobacteraceae</taxon>
        <taxon>Helicobacter</taxon>
    </lineage>
</organism>
<dbReference type="EMBL" id="CP003473">
    <property type="protein sequence ID" value="AFI00095.1"/>
    <property type="molecule type" value="Genomic_DNA"/>
</dbReference>
<evidence type="ECO:0000313" key="1">
    <source>
        <dbReference type="EMBL" id="AFI00095.1"/>
    </source>
</evidence>
<reference evidence="1 2" key="1">
    <citation type="submission" date="2012-04" db="EMBL/GenBank/DDBJ databases">
        <authorList>
            <person name="Kersulyte D."/>
            <person name="Cabrera L."/>
            <person name="Pacheco R."/>
            <person name="Herrera P."/>
            <person name="Rodriguez C."/>
            <person name="Gilman R.H."/>
            <person name="Berg D.E."/>
        </authorList>
    </citation>
    <scope>NUCLEOTIDE SEQUENCE [LARGE SCALE GENOMIC DNA]</scope>
    <source>
        <strain evidence="1 2">Shi169</strain>
    </source>
</reference>
<dbReference type="HOGENOM" id="CLU_3414735_0_0_7"/>
<gene>
    <name evidence="1" type="ORF">HPSH169_07190</name>
</gene>
<name>A0A0E0WD89_HELPX</name>
<dbReference type="KEGG" id="hhq:HPSH169_07190"/>
<protein>
    <submittedName>
        <fullName evidence="1">Uncharacterized protein</fullName>
    </submittedName>
</protein>
<dbReference type="AlphaFoldDB" id="A0A0E0WD89"/>
<evidence type="ECO:0000313" key="2">
    <source>
        <dbReference type="Proteomes" id="UP000005007"/>
    </source>
</evidence>